<dbReference type="InterPro" id="IPR011856">
    <property type="entry name" value="tRNA_endonuc-like_dom_sf"/>
</dbReference>
<feature type="domain" description="Card1 endonuclease" evidence="1">
    <location>
        <begin position="78"/>
        <end position="220"/>
    </location>
</feature>
<dbReference type="Pfam" id="PF09002">
    <property type="entry name" value="Card1_endonuc"/>
    <property type="match status" value="1"/>
</dbReference>
<evidence type="ECO:0000313" key="3">
    <source>
        <dbReference type="Proteomes" id="UP001163255"/>
    </source>
</evidence>
<dbReference type="Gene3D" id="3.40.1350.10">
    <property type="match status" value="1"/>
</dbReference>
<reference evidence="2" key="1">
    <citation type="submission" date="2022-10" db="EMBL/GenBank/DDBJ databases">
        <title>Completed Genome Sequence of two octocoral isolated bacterium, Endozoicomonas euniceicola EF212T and Endozoicomonas gorgoniicola PS125T.</title>
        <authorList>
            <person name="Chiou Y.-J."/>
            <person name="Chen Y.-H."/>
        </authorList>
    </citation>
    <scope>NUCLEOTIDE SEQUENCE</scope>
    <source>
        <strain evidence="2">EF212</strain>
    </source>
</reference>
<dbReference type="EMBL" id="CP103300">
    <property type="protein sequence ID" value="UYM15653.1"/>
    <property type="molecule type" value="Genomic_DNA"/>
</dbReference>
<dbReference type="InterPro" id="IPR015093">
    <property type="entry name" value="Card1_endonucl_dom"/>
</dbReference>
<gene>
    <name evidence="2" type="ORF">NX720_22935</name>
</gene>
<evidence type="ECO:0000259" key="1">
    <source>
        <dbReference type="Pfam" id="PF09002"/>
    </source>
</evidence>
<dbReference type="Proteomes" id="UP001163255">
    <property type="component" value="Chromosome"/>
</dbReference>
<proteinExistence type="predicted"/>
<evidence type="ECO:0000313" key="2">
    <source>
        <dbReference type="EMBL" id="UYM15653.1"/>
    </source>
</evidence>
<name>A0ABY6GSB7_9GAMM</name>
<keyword evidence="3" id="KW-1185">Reference proteome</keyword>
<protein>
    <submittedName>
        <fullName evidence="2">DUF1887 family CARF protein</fullName>
    </submittedName>
</protein>
<organism evidence="2 3">
    <name type="scientific">Endozoicomonas euniceicola</name>
    <dbReference type="NCBI Taxonomy" id="1234143"/>
    <lineage>
        <taxon>Bacteria</taxon>
        <taxon>Pseudomonadati</taxon>
        <taxon>Pseudomonadota</taxon>
        <taxon>Gammaproteobacteria</taxon>
        <taxon>Oceanospirillales</taxon>
        <taxon>Endozoicomonadaceae</taxon>
        <taxon>Endozoicomonas</taxon>
    </lineage>
</organism>
<sequence>MEHIEDLMHEKGGSILPQINRAVAKALDENDELKPNENLQTLNYAGYRGKHILKKLKEEGIFDWSEERPETLYFTSAEAACYIKGRWLEEYVWHIAGDSDAEYVAAGLDIHDGKHRKDDVRNDLDLVIVHNNRMLLVECKTSQMQKNKQKDADIIHKLDSIGSHAGGLFCERMLVSASPLDYENKKGRKIKVTSRAKSYDINVLQYDEIKQFRDVINHWVNTGELPDS</sequence>
<dbReference type="InterPro" id="IPR011335">
    <property type="entry name" value="Restrct_endonuc-II-like"/>
</dbReference>
<accession>A0ABY6GSB7</accession>
<dbReference type="RefSeq" id="WP_262597781.1">
    <property type="nucleotide sequence ID" value="NZ_CP103300.1"/>
</dbReference>
<dbReference type="Gene3D" id="1.10.10.680">
    <property type="entry name" value="Hypothetical protein VC1899 (Restriction endonuclease-like)"/>
    <property type="match status" value="1"/>
</dbReference>
<dbReference type="SUPFAM" id="SSF52980">
    <property type="entry name" value="Restriction endonuclease-like"/>
    <property type="match status" value="1"/>
</dbReference>